<dbReference type="InterPro" id="IPR020045">
    <property type="entry name" value="DNA_polI_H3TH"/>
</dbReference>
<organism evidence="5 6">
    <name type="scientific">Candidatus Beckwithbacteria bacterium CG10_big_fil_rev_8_21_14_0_10_34_10</name>
    <dbReference type="NCBI Taxonomy" id="1974495"/>
    <lineage>
        <taxon>Bacteria</taxon>
        <taxon>Candidatus Beckwithiibacteriota</taxon>
    </lineage>
</organism>
<dbReference type="Proteomes" id="UP000230093">
    <property type="component" value="Unassembled WGS sequence"/>
</dbReference>
<dbReference type="Pfam" id="PF01367">
    <property type="entry name" value="5_3_exonuc"/>
    <property type="match status" value="1"/>
</dbReference>
<dbReference type="GO" id="GO:0017108">
    <property type="term" value="F:5'-flap endonuclease activity"/>
    <property type="evidence" value="ECO:0007669"/>
    <property type="project" value="InterPro"/>
</dbReference>
<dbReference type="CDD" id="cd09898">
    <property type="entry name" value="H3TH_53EXO"/>
    <property type="match status" value="1"/>
</dbReference>
<dbReference type="Gene3D" id="1.10.150.20">
    <property type="entry name" value="5' to 3' exonuclease, C-terminal subdomain"/>
    <property type="match status" value="1"/>
</dbReference>
<keyword evidence="3" id="KW-0238">DNA-binding</keyword>
<evidence type="ECO:0000313" key="5">
    <source>
        <dbReference type="EMBL" id="PIS08794.1"/>
    </source>
</evidence>
<dbReference type="Gene3D" id="3.40.50.1010">
    <property type="entry name" value="5'-nuclease"/>
    <property type="match status" value="1"/>
</dbReference>
<evidence type="ECO:0000259" key="4">
    <source>
        <dbReference type="SMART" id="SM00475"/>
    </source>
</evidence>
<dbReference type="SMART" id="SM00279">
    <property type="entry name" value="HhH2"/>
    <property type="match status" value="1"/>
</dbReference>
<dbReference type="EMBL" id="PEZT01000028">
    <property type="protein sequence ID" value="PIS08794.1"/>
    <property type="molecule type" value="Genomic_DNA"/>
</dbReference>
<dbReference type="AlphaFoldDB" id="A0A2H0W7Z5"/>
<dbReference type="InterPro" id="IPR029060">
    <property type="entry name" value="PIN-like_dom_sf"/>
</dbReference>
<evidence type="ECO:0000256" key="3">
    <source>
        <dbReference type="ARBA" id="ARBA00023125"/>
    </source>
</evidence>
<dbReference type="PANTHER" id="PTHR42646">
    <property type="entry name" value="FLAP ENDONUCLEASE XNI"/>
    <property type="match status" value="1"/>
</dbReference>
<protein>
    <recommendedName>
        <fullName evidence="4">5'-3' exonuclease domain-containing protein</fullName>
    </recommendedName>
</protein>
<keyword evidence="1" id="KW-0540">Nuclease</keyword>
<evidence type="ECO:0000256" key="1">
    <source>
        <dbReference type="ARBA" id="ARBA00022722"/>
    </source>
</evidence>
<gene>
    <name evidence="5" type="ORF">COT75_04910</name>
</gene>
<dbReference type="InterPro" id="IPR008918">
    <property type="entry name" value="HhH2"/>
</dbReference>
<dbReference type="PANTHER" id="PTHR42646:SF2">
    <property type="entry name" value="5'-3' EXONUCLEASE FAMILY PROTEIN"/>
    <property type="match status" value="1"/>
</dbReference>
<dbReference type="SMART" id="SM00475">
    <property type="entry name" value="53EXOc"/>
    <property type="match status" value="1"/>
</dbReference>
<proteinExistence type="predicted"/>
<dbReference type="InterPro" id="IPR002421">
    <property type="entry name" value="5-3_exonuclease"/>
</dbReference>
<name>A0A2H0W7Z5_9BACT</name>
<dbReference type="InterPro" id="IPR020046">
    <property type="entry name" value="5-3_exonucl_a-hlix_arch_N"/>
</dbReference>
<dbReference type="FunFam" id="1.10.150.20:FF:000003">
    <property type="entry name" value="DNA polymerase I"/>
    <property type="match status" value="1"/>
</dbReference>
<accession>A0A2H0W7Z5</accession>
<dbReference type="CDD" id="cd09859">
    <property type="entry name" value="PIN_53EXO"/>
    <property type="match status" value="1"/>
</dbReference>
<reference evidence="6" key="1">
    <citation type="submission" date="2017-09" db="EMBL/GenBank/DDBJ databases">
        <title>Depth-based differentiation of microbial function through sediment-hosted aquifers and enrichment of novel symbionts in the deep terrestrial subsurface.</title>
        <authorList>
            <person name="Probst A.J."/>
            <person name="Ladd B."/>
            <person name="Jarett J.K."/>
            <person name="Geller-Mcgrath D.E."/>
            <person name="Sieber C.M.K."/>
            <person name="Emerson J.B."/>
            <person name="Anantharaman K."/>
            <person name="Thomas B.C."/>
            <person name="Malmstrom R."/>
            <person name="Stieglmeier M."/>
            <person name="Klingl A."/>
            <person name="Woyke T."/>
            <person name="Ryan C.M."/>
            <person name="Banfield J.F."/>
        </authorList>
    </citation>
    <scope>NUCLEOTIDE SEQUENCE [LARGE SCALE GENOMIC DNA]</scope>
</reference>
<dbReference type="InterPro" id="IPR038969">
    <property type="entry name" value="FEN"/>
</dbReference>
<dbReference type="GO" id="GO:0003677">
    <property type="term" value="F:DNA binding"/>
    <property type="evidence" value="ECO:0007669"/>
    <property type="project" value="UniProtKB-KW"/>
</dbReference>
<dbReference type="Pfam" id="PF02739">
    <property type="entry name" value="5_3_exonuc_N"/>
    <property type="match status" value="1"/>
</dbReference>
<dbReference type="InterPro" id="IPR036279">
    <property type="entry name" value="5-3_exonuclease_C_sf"/>
</dbReference>
<evidence type="ECO:0000313" key="6">
    <source>
        <dbReference type="Proteomes" id="UP000230093"/>
    </source>
</evidence>
<dbReference type="SUPFAM" id="SSF47807">
    <property type="entry name" value="5' to 3' exonuclease, C-terminal subdomain"/>
    <property type="match status" value="1"/>
</dbReference>
<comment type="caution">
    <text evidence="5">The sequence shown here is derived from an EMBL/GenBank/DDBJ whole genome shotgun (WGS) entry which is preliminary data.</text>
</comment>
<dbReference type="GO" id="GO:0033567">
    <property type="term" value="P:DNA replication, Okazaki fragment processing"/>
    <property type="evidence" value="ECO:0007669"/>
    <property type="project" value="InterPro"/>
</dbReference>
<keyword evidence="2" id="KW-0378">Hydrolase</keyword>
<dbReference type="SUPFAM" id="SSF88723">
    <property type="entry name" value="PIN domain-like"/>
    <property type="match status" value="1"/>
</dbReference>
<evidence type="ECO:0000256" key="2">
    <source>
        <dbReference type="ARBA" id="ARBA00022801"/>
    </source>
</evidence>
<feature type="domain" description="5'-3' exonuclease" evidence="4">
    <location>
        <begin position="2"/>
        <end position="262"/>
    </location>
</feature>
<sequence>MERLLLIDAHAILHRAYHAFPKTLKTKKGELTNAVYGFTSIILTGFKQLKPKYAAIAFDLPKPTFRHRKFKGYKAKRPKTDEELINQIPRAYEIIKVLNIPFFVKEGYEADDIIGTLAKKAGQNKKIEVVILTGDRDALQLIDNKIKVFLPGRGKRPSLMFDKKAFLNQYLFEPRRLIDYKALAGDSSDNIPGVRGVGPKTATNLITKYGSLKEIYNNLERIEEKVRIKLIKEKKIAFLSYDLAEIQINLNLKLDFKKSILKDYNQTKTISLFEELEFKSLIYRLPGYIKQEKEIINIKKDPNKQMGLF</sequence>
<dbReference type="GO" id="GO:0008409">
    <property type="term" value="F:5'-3' exonuclease activity"/>
    <property type="evidence" value="ECO:0007669"/>
    <property type="project" value="InterPro"/>
</dbReference>